<gene>
    <name evidence="2" type="primary">sle_03490</name>
</gene>
<feature type="region of interest" description="Disordered" evidence="1">
    <location>
        <begin position="112"/>
        <end position="148"/>
    </location>
</feature>
<dbReference type="AlphaFoldDB" id="A0A0F7VSH5"/>
<organism evidence="2 3">
    <name type="scientific">Streptomyces leeuwenhoekii</name>
    <dbReference type="NCBI Taxonomy" id="1437453"/>
    <lineage>
        <taxon>Bacteria</taxon>
        <taxon>Bacillati</taxon>
        <taxon>Actinomycetota</taxon>
        <taxon>Actinomycetes</taxon>
        <taxon>Kitasatosporales</taxon>
        <taxon>Streptomycetaceae</taxon>
        <taxon>Streptomyces</taxon>
    </lineage>
</organism>
<dbReference type="Proteomes" id="UP000035016">
    <property type="component" value="Chromosome Chromosome"/>
</dbReference>
<dbReference type="EMBL" id="LN831790">
    <property type="protein sequence ID" value="CQR59811.1"/>
    <property type="molecule type" value="Genomic_DNA"/>
</dbReference>
<feature type="region of interest" description="Disordered" evidence="1">
    <location>
        <begin position="164"/>
        <end position="188"/>
    </location>
</feature>
<evidence type="ECO:0000313" key="2">
    <source>
        <dbReference type="EMBL" id="CQR59811.1"/>
    </source>
</evidence>
<dbReference type="PROSITE" id="PS51257">
    <property type="entry name" value="PROKAR_LIPOPROTEIN"/>
    <property type="match status" value="1"/>
</dbReference>
<evidence type="ECO:0000313" key="3">
    <source>
        <dbReference type="Proteomes" id="UP000035016"/>
    </source>
</evidence>
<reference evidence="2 3" key="1">
    <citation type="submission" date="2015-02" db="EMBL/GenBank/DDBJ databases">
        <authorList>
            <person name="Gomez-Escribano P.J."/>
        </authorList>
    </citation>
    <scope>NUCLEOTIDE SEQUENCE [LARGE SCALE GENOMIC DNA]</scope>
    <source>
        <strain evidence="3">C34 (DSM 42122 / NRRL B-24963)</strain>
    </source>
</reference>
<feature type="compositionally biased region" description="Low complexity" evidence="1">
    <location>
        <begin position="178"/>
        <end position="188"/>
    </location>
</feature>
<name>A0A0F7VSH5_STRLW</name>
<sequence length="279" mass="26694">MGRGRVRWTAGCGLPVGGVGAVAVVAGCGGPLGWLRLGGLPGCLPGVCCGGLVGWPGGGGLSGWLPGGLSGCRCGELVVGSGVAGRGGTILLSGWSVRGAVVLVRQVACRGRGPGGPGRVRPGQAGFGFCPGREPGPGSGSARGRGSRAGWSGGACLCRDQAGPGGDQAGPDSGSGSGSSRAGSRGWGWVRPGRVRVLPGGGGGGGGGGGVFVWFGLVALLWGGLLRGHLCWGRDCGPCVLVCVGTCVVIEPADRPTGVHDGSSCLSVCVGCSGAGSGG</sequence>
<proteinExistence type="predicted"/>
<evidence type="ECO:0000256" key="1">
    <source>
        <dbReference type="SAM" id="MobiDB-lite"/>
    </source>
</evidence>
<dbReference type="KEGG" id="sle:sle_03490"/>
<feature type="compositionally biased region" description="Gly residues" evidence="1">
    <location>
        <begin position="164"/>
        <end position="177"/>
    </location>
</feature>
<protein>
    <submittedName>
        <fullName evidence="2">Uncharacterized protein</fullName>
    </submittedName>
</protein>
<accession>A0A0F7VSH5</accession>